<evidence type="ECO:0000259" key="1">
    <source>
        <dbReference type="Pfam" id="PF00675"/>
    </source>
</evidence>
<evidence type="ECO:0000313" key="3">
    <source>
        <dbReference type="EMBL" id="PSB04202.1"/>
    </source>
</evidence>
<protein>
    <submittedName>
        <fullName evidence="3">Peptidase M16</fullName>
    </submittedName>
</protein>
<dbReference type="OrthoDB" id="9811314at2"/>
<dbReference type="Proteomes" id="UP000238762">
    <property type="component" value="Unassembled WGS sequence"/>
</dbReference>
<organism evidence="3 4">
    <name type="scientific">Merismopedia glauca CCAP 1448/3</name>
    <dbReference type="NCBI Taxonomy" id="1296344"/>
    <lineage>
        <taxon>Bacteria</taxon>
        <taxon>Bacillati</taxon>
        <taxon>Cyanobacteriota</taxon>
        <taxon>Cyanophyceae</taxon>
        <taxon>Synechococcales</taxon>
        <taxon>Merismopediaceae</taxon>
        <taxon>Merismopedia</taxon>
    </lineage>
</organism>
<dbReference type="InterPro" id="IPR011765">
    <property type="entry name" value="Pept_M16_N"/>
</dbReference>
<gene>
    <name evidence="3" type="ORF">C7B64_04960</name>
</gene>
<feature type="domain" description="Peptidase M16 N-terminal" evidence="1">
    <location>
        <begin position="29"/>
        <end position="174"/>
    </location>
</feature>
<comment type="caution">
    <text evidence="3">The sequence shown here is derived from an EMBL/GenBank/DDBJ whole genome shotgun (WGS) entry which is preliminary data.</text>
</comment>
<reference evidence="3 4" key="1">
    <citation type="submission" date="2018-02" db="EMBL/GenBank/DDBJ databases">
        <authorList>
            <person name="Cohen D.B."/>
            <person name="Kent A.D."/>
        </authorList>
    </citation>
    <scope>NUCLEOTIDE SEQUENCE [LARGE SCALE GENOMIC DNA]</scope>
    <source>
        <strain evidence="3 4">CCAP 1448/3</strain>
    </source>
</reference>
<feature type="domain" description="Peptidase M16 C-terminal" evidence="2">
    <location>
        <begin position="181"/>
        <end position="357"/>
    </location>
</feature>
<proteinExistence type="predicted"/>
<reference evidence="3 4" key="2">
    <citation type="submission" date="2018-03" db="EMBL/GenBank/DDBJ databases">
        <title>The ancient ancestry and fast evolution of plastids.</title>
        <authorList>
            <person name="Moore K.R."/>
            <person name="Magnabosco C."/>
            <person name="Momper L."/>
            <person name="Gold D.A."/>
            <person name="Bosak T."/>
            <person name="Fournier G.P."/>
        </authorList>
    </citation>
    <scope>NUCLEOTIDE SEQUENCE [LARGE SCALE GENOMIC DNA]</scope>
    <source>
        <strain evidence="3 4">CCAP 1448/3</strain>
    </source>
</reference>
<sequence>MVQVSQIQKRSPLTNLVQRAVLDNGITLLVIENPTADIVASRIFIKAGTRWESKHQAGLSHLVSAVITKGTDTLSSLEIAEQVESVGASLSADTATDYLQMSLKTIGSDFAEIFNLTAKLLRSPAFPAAEVELERQITLQDIRSQQEHPSAIAFEQLRRAMYGRHPYGLSSLGTIESVSGLTREDLQNYHQSYFRPDNLVISIAGNLTFETARYLVEKALGDWEIPTNSILPINLSPIVCKPYQVVTPQETQQSMVMLGYLASSVKDKEYGALKVLNTYLGNGLSSRLFVELREKRGLAYEVSAFYPTRLDLSQFVVYLGTAPENTAIALEGLHHEIERLRTHQLTDSELQTCKNKLLGQYALGKQTNAQLAQVYGWYETLGLGIEFDTVFQELVNNVTVETAWETACQYFVEPYISLVGPAKFVENCQI</sequence>
<dbReference type="Pfam" id="PF00675">
    <property type="entry name" value="Peptidase_M16"/>
    <property type="match status" value="1"/>
</dbReference>
<accession>A0A2T1C7E4</accession>
<dbReference type="AlphaFoldDB" id="A0A2T1C7E4"/>
<keyword evidence="4" id="KW-1185">Reference proteome</keyword>
<dbReference type="SUPFAM" id="SSF63411">
    <property type="entry name" value="LuxS/MPP-like metallohydrolase"/>
    <property type="match status" value="2"/>
</dbReference>
<evidence type="ECO:0000313" key="4">
    <source>
        <dbReference type="Proteomes" id="UP000238762"/>
    </source>
</evidence>
<dbReference type="Gene3D" id="3.30.830.10">
    <property type="entry name" value="Metalloenzyme, LuxS/M16 peptidase-like"/>
    <property type="match status" value="2"/>
</dbReference>
<evidence type="ECO:0000259" key="2">
    <source>
        <dbReference type="Pfam" id="PF05193"/>
    </source>
</evidence>
<dbReference type="GO" id="GO:0046872">
    <property type="term" value="F:metal ion binding"/>
    <property type="evidence" value="ECO:0007669"/>
    <property type="project" value="InterPro"/>
</dbReference>
<name>A0A2T1C7E4_9CYAN</name>
<dbReference type="PANTHER" id="PTHR11851:SF224">
    <property type="entry name" value="PROCESSING PROTEASE"/>
    <property type="match status" value="1"/>
</dbReference>
<dbReference type="Pfam" id="PF05193">
    <property type="entry name" value="Peptidase_M16_C"/>
    <property type="match status" value="1"/>
</dbReference>
<dbReference type="InterPro" id="IPR007863">
    <property type="entry name" value="Peptidase_M16_C"/>
</dbReference>
<dbReference type="InterPro" id="IPR050361">
    <property type="entry name" value="MPP/UQCRC_Complex"/>
</dbReference>
<dbReference type="InterPro" id="IPR011249">
    <property type="entry name" value="Metalloenz_LuxS/M16"/>
</dbReference>
<dbReference type="EMBL" id="PVWJ01000016">
    <property type="protein sequence ID" value="PSB04202.1"/>
    <property type="molecule type" value="Genomic_DNA"/>
</dbReference>
<dbReference type="PANTHER" id="PTHR11851">
    <property type="entry name" value="METALLOPROTEASE"/>
    <property type="match status" value="1"/>
</dbReference>